<organism evidence="1 2">
    <name type="scientific">Leclercia adecarboxylata</name>
    <dbReference type="NCBI Taxonomy" id="83655"/>
    <lineage>
        <taxon>Bacteria</taxon>
        <taxon>Pseudomonadati</taxon>
        <taxon>Pseudomonadota</taxon>
        <taxon>Gammaproteobacteria</taxon>
        <taxon>Enterobacterales</taxon>
        <taxon>Enterobacteriaceae</taxon>
        <taxon>Leclercia</taxon>
    </lineage>
</organism>
<gene>
    <name evidence="1" type="ORF">ES815_00215</name>
</gene>
<accession>A0AAP9AFC9</accession>
<dbReference type="AlphaFoldDB" id="A0AAP9AFC9"/>
<evidence type="ECO:0000313" key="1">
    <source>
        <dbReference type="EMBL" id="QDK16835.1"/>
    </source>
</evidence>
<geneLocation type="plasmid" evidence="2">
    <name>pla-109</name>
</geneLocation>
<dbReference type="EMBL" id="CP035380">
    <property type="protein sequence ID" value="QDK16835.1"/>
    <property type="molecule type" value="Genomic_DNA"/>
</dbReference>
<protein>
    <submittedName>
        <fullName evidence="1">Uncharacterized protein</fullName>
    </submittedName>
</protein>
<proteinExistence type="predicted"/>
<keyword evidence="1" id="KW-0614">Plasmid</keyword>
<reference evidence="1 2" key="1">
    <citation type="submission" date="2019-01" db="EMBL/GenBank/DDBJ databases">
        <title>Florfenicol resistance in Enterobacteriaceae and whole-genome sequence analysis of florfenicol-resistant Leclercia adecarboxylata strain R25.</title>
        <authorList>
            <person name="Bao Q."/>
            <person name="Ying Y."/>
        </authorList>
    </citation>
    <scope>NUCLEOTIDE SEQUENCE [LARGE SCALE GENOMIC DNA]</scope>
    <source>
        <strain evidence="1 2">R25</strain>
        <plasmid evidence="2">pla-109</plasmid>
    </source>
</reference>
<name>A0AAP9AFC9_9ENTR</name>
<dbReference type="Proteomes" id="UP000317812">
    <property type="component" value="Plasmid pLA-109"/>
</dbReference>
<sequence>MLRLIILNLSKFISWMILLNMTNIKLSMILCSCFNYHIVGRFPAALIRFLVKPENYSPDT</sequence>
<evidence type="ECO:0000313" key="2">
    <source>
        <dbReference type="Proteomes" id="UP000317812"/>
    </source>
</evidence>